<dbReference type="CDD" id="cd00448">
    <property type="entry name" value="YjgF_YER057c_UK114_family"/>
    <property type="match status" value="1"/>
</dbReference>
<evidence type="ECO:0000313" key="1">
    <source>
        <dbReference type="EMBL" id="SUZ84531.1"/>
    </source>
</evidence>
<organism evidence="1">
    <name type="scientific">marine metagenome</name>
    <dbReference type="NCBI Taxonomy" id="408172"/>
    <lineage>
        <taxon>unclassified sequences</taxon>
        <taxon>metagenomes</taxon>
        <taxon>ecological metagenomes</taxon>
    </lineage>
</organism>
<dbReference type="Pfam" id="PF01042">
    <property type="entry name" value="Ribonuc_L-PSP"/>
    <property type="match status" value="1"/>
</dbReference>
<dbReference type="EMBL" id="UINC01001594">
    <property type="protein sequence ID" value="SUZ84531.1"/>
    <property type="molecule type" value="Genomic_DNA"/>
</dbReference>
<dbReference type="Gene3D" id="3.30.1330.40">
    <property type="entry name" value="RutC-like"/>
    <property type="match status" value="1"/>
</dbReference>
<dbReference type="PANTHER" id="PTHR11803">
    <property type="entry name" value="2-IMINOBUTANOATE/2-IMINOPROPANOATE DEAMINASE RIDA"/>
    <property type="match status" value="1"/>
</dbReference>
<dbReference type="GO" id="GO:0019239">
    <property type="term" value="F:deaminase activity"/>
    <property type="evidence" value="ECO:0007669"/>
    <property type="project" value="TreeGrafter"/>
</dbReference>
<dbReference type="AlphaFoldDB" id="A0A381QYL5"/>
<name>A0A381QYL5_9ZZZZ</name>
<reference evidence="1" key="1">
    <citation type="submission" date="2018-05" db="EMBL/GenBank/DDBJ databases">
        <authorList>
            <person name="Lanie J.A."/>
            <person name="Ng W.-L."/>
            <person name="Kazmierczak K.M."/>
            <person name="Andrzejewski T.M."/>
            <person name="Davidsen T.M."/>
            <person name="Wayne K.J."/>
            <person name="Tettelin H."/>
            <person name="Glass J.I."/>
            <person name="Rusch D."/>
            <person name="Podicherti R."/>
            <person name="Tsui H.-C.T."/>
            <person name="Winkler M.E."/>
        </authorList>
    </citation>
    <scope>NUCLEOTIDE SEQUENCE</scope>
</reference>
<dbReference type="SUPFAM" id="SSF55298">
    <property type="entry name" value="YjgF-like"/>
    <property type="match status" value="1"/>
</dbReference>
<dbReference type="InterPro" id="IPR006175">
    <property type="entry name" value="YjgF/YER057c/UK114"/>
</dbReference>
<dbReference type="PANTHER" id="PTHR11803:SF39">
    <property type="entry name" value="2-IMINOBUTANOATE_2-IMINOPROPANOATE DEAMINASE"/>
    <property type="match status" value="1"/>
</dbReference>
<protein>
    <submittedName>
        <fullName evidence="1">Uncharacterized protein</fullName>
    </submittedName>
</protein>
<dbReference type="GO" id="GO:0005829">
    <property type="term" value="C:cytosol"/>
    <property type="evidence" value="ECO:0007669"/>
    <property type="project" value="TreeGrafter"/>
</dbReference>
<dbReference type="InterPro" id="IPR035959">
    <property type="entry name" value="RutC-like_sf"/>
</dbReference>
<gene>
    <name evidence="1" type="ORF">METZ01_LOCUS37385</name>
</gene>
<accession>A0A381QYL5</accession>
<proteinExistence type="predicted"/>
<sequence length="91" mass="9945">MELQTDTFESEIRQVFRNLESVCHACGSSLSSVVKTIVFLTDLGLFDEVNGVFMEKFTPPFPARSVVGVNELPRGARVEIEAILSIPGASN</sequence>